<organism evidence="1">
    <name type="scientific">Lutzomyia longipalpis</name>
    <name type="common">Sand fly</name>
    <dbReference type="NCBI Taxonomy" id="7200"/>
    <lineage>
        <taxon>Eukaryota</taxon>
        <taxon>Metazoa</taxon>
        <taxon>Ecdysozoa</taxon>
        <taxon>Arthropoda</taxon>
        <taxon>Hexapoda</taxon>
        <taxon>Insecta</taxon>
        <taxon>Pterygota</taxon>
        <taxon>Neoptera</taxon>
        <taxon>Endopterygota</taxon>
        <taxon>Diptera</taxon>
        <taxon>Nematocera</taxon>
        <taxon>Psychodoidea</taxon>
        <taxon>Psychodidae</taxon>
        <taxon>Lutzomyia</taxon>
        <taxon>Lutzomyia</taxon>
    </lineage>
</organism>
<sequence>MRFLYLISVFLNSQKIASSSSSASSSAVEFTSGSLSVLRAFASISRHLRRIASVIELLEAGKLVWTLPRSFSLSSRLLSFLPLLLLDDFDEFFDELLDDSLPCGVTARKRFQFLISVFDRLITSSSLLLFRNSFTVIPIRVLVKISKSTLRVWRAFSKSSACSCPVPSGEVILLNFF</sequence>
<dbReference type="EMBL" id="GITU01010160">
    <property type="protein sequence ID" value="MBC1178863.1"/>
    <property type="molecule type" value="Transcribed_RNA"/>
</dbReference>
<name>A0A7G3B4D7_LUTLO</name>
<protein>
    <submittedName>
        <fullName evidence="1">Uncharacterized protein</fullName>
    </submittedName>
</protein>
<evidence type="ECO:0000313" key="1">
    <source>
        <dbReference type="EMBL" id="MBC1178863.1"/>
    </source>
</evidence>
<proteinExistence type="predicted"/>
<reference evidence="1" key="1">
    <citation type="journal article" date="2020" name="BMC">
        <title>Leishmania infection induces a limited differential gene expression in the sand fly midgut.</title>
        <authorList>
            <person name="Coutinho-Abreu I.V."/>
            <person name="Serafim T.D."/>
            <person name="Meneses C."/>
            <person name="Kamhawi S."/>
            <person name="Oliveira F."/>
            <person name="Valenzuela J.G."/>
        </authorList>
    </citation>
    <scope>NUCLEOTIDE SEQUENCE</scope>
    <source>
        <strain evidence="1">Jacobina</strain>
        <tissue evidence="1">Midgut</tissue>
    </source>
</reference>
<accession>A0A7G3B4D7</accession>
<dbReference type="AlphaFoldDB" id="A0A7G3B4D7"/>